<evidence type="ECO:0000256" key="12">
    <source>
        <dbReference type="ARBA" id="ARBA00023136"/>
    </source>
</evidence>
<comment type="subcellular location">
    <subcellularLocation>
        <location evidence="1">Cell projection</location>
        <location evidence="1">Cilium membrane</location>
    </subcellularLocation>
    <subcellularLocation>
        <location evidence="2">Cytoplasm</location>
        <location evidence="2">Cytoskeleton</location>
        <location evidence="2">Microtubule organizing center</location>
        <location evidence="2">Centrosome</location>
        <location evidence="2">Centriolar satellite</location>
    </subcellularLocation>
</comment>
<dbReference type="Proteomes" id="UP000515163">
    <property type="component" value="Unplaced"/>
</dbReference>
<dbReference type="GO" id="GO:0005930">
    <property type="term" value="C:axoneme"/>
    <property type="evidence" value="ECO:0007669"/>
    <property type="project" value="TreeGrafter"/>
</dbReference>
<evidence type="ECO:0000259" key="19">
    <source>
        <dbReference type="Pfam" id="PF14779"/>
    </source>
</evidence>
<evidence type="ECO:0000256" key="1">
    <source>
        <dbReference type="ARBA" id="ARBA00004309"/>
    </source>
</evidence>
<sequence length="592" mass="65543">MESSSEKANQRENNDDGDKVWLNAHQDPMANLYTFSSSISLADLNADGDFKLLVADFGTGTFDMKLKVFKGTSLFMESAIIDLSTALVTFYMDTNDPRTPAVAVASGPFIYVYKNLRPYFKFTLPPLEVNAVEQDLWNQAKEDKIDFQMLKEMLESLKNEGSEGELTVRSLKFLSLPLDEMENFASIYEAAPLKRQTVITCMNTLKKSMADDDAVSCLVIGTESKDIYVLDPEAFTVLSKMSLPSVPSFMSVTGLFDVEFRIVVACRDGKVYTLKRGSKTAKACIELTSQAVSLERIGKNIIIGCMDDTLTCYSTKGKKLWTVYLPSNIVSMAIMDYKARSFKGLLVSLNNGETRVYKDKFLVSTIKTNDPVTAIRFGRFGREDSALILITTVGGLYVKILKRTATFEGKDLTPGPPPAQSVKLNVPKKTKLFVDQTLRERESAVSMHRMFQHDLYLLRLTAARSYVNALQKSLNPVSSSAMEPLKLSAHIQGIGPAFKLTVNLQNISPSVAITNLLITFQFDESLYALAKPCIVVPLLVPGLCYTFESLVECISDKGISDTIKVFVLRQGKSIPIITAVINMPVSEALVIV</sequence>
<dbReference type="GO" id="GO:0034451">
    <property type="term" value="C:centriolar satellite"/>
    <property type="evidence" value="ECO:0007669"/>
    <property type="project" value="UniProtKB-SubCell"/>
</dbReference>
<proteinExistence type="predicted"/>
<feature type="compositionally biased region" description="Basic and acidic residues" evidence="18">
    <location>
        <begin position="1"/>
        <end position="19"/>
    </location>
</feature>
<feature type="region of interest" description="Disordered" evidence="18">
    <location>
        <begin position="1"/>
        <end position="20"/>
    </location>
</feature>
<evidence type="ECO:0000313" key="22">
    <source>
        <dbReference type="RefSeq" id="XP_031552961.1"/>
    </source>
</evidence>
<keyword evidence="15" id="KW-0844">Vision</keyword>
<dbReference type="RefSeq" id="XP_031552961.1">
    <property type="nucleotide sequence ID" value="XM_031697101.1"/>
</dbReference>
<gene>
    <name evidence="22" type="primary">LOC116290113</name>
</gene>
<dbReference type="FunFam" id="2.130.10.10:FF:002248">
    <property type="entry name" value="Bardet-Biedl syndrome 1"/>
    <property type="match status" value="1"/>
</dbReference>
<keyword evidence="9" id="KW-0653">Protein transport</keyword>
<reference evidence="22" key="1">
    <citation type="submission" date="2025-08" db="UniProtKB">
        <authorList>
            <consortium name="RefSeq"/>
        </authorList>
    </citation>
    <scope>IDENTIFICATION</scope>
    <source>
        <tissue evidence="22">Tentacle</tissue>
    </source>
</reference>
<keyword evidence="12" id="KW-0472">Membrane</keyword>
<dbReference type="KEGG" id="aten:116290113"/>
<feature type="domain" description="Bardet-Biedl syndrome 1 protein GAE" evidence="20">
    <location>
        <begin position="485"/>
        <end position="587"/>
    </location>
</feature>
<keyword evidence="11" id="KW-0969">Cilium</keyword>
<dbReference type="Pfam" id="PF23304">
    <property type="entry name" value="GAE_BBS1"/>
    <property type="match status" value="1"/>
</dbReference>
<keyword evidence="6" id="KW-0716">Sensory transduction</keyword>
<dbReference type="PANTHER" id="PTHR20870">
    <property type="entry name" value="BARDET-BIEDL SYNDROME 1 PROTEIN"/>
    <property type="match status" value="1"/>
</dbReference>
<dbReference type="GO" id="GO:0007608">
    <property type="term" value="P:sensory perception of smell"/>
    <property type="evidence" value="ECO:0007669"/>
    <property type="project" value="UniProtKB-KW"/>
</dbReference>
<keyword evidence="5" id="KW-0963">Cytoplasm</keyword>
<keyword evidence="7" id="KW-0552">Olfaction</keyword>
<dbReference type="GO" id="GO:0007601">
    <property type="term" value="P:visual perception"/>
    <property type="evidence" value="ECO:0007669"/>
    <property type="project" value="UniProtKB-KW"/>
</dbReference>
<evidence type="ECO:0000256" key="11">
    <source>
        <dbReference type="ARBA" id="ARBA00023069"/>
    </source>
</evidence>
<evidence type="ECO:0000256" key="16">
    <source>
        <dbReference type="ARBA" id="ARBA00062958"/>
    </source>
</evidence>
<comment type="subunit">
    <text evidence="16">Part of BBSome complex, that contains BBS1, BBS2, BBS4, BBS5, BBS7, BBS8/TTC8, BBS9 and BBIP10. Interacts with the C-terminus of RAB3IP. Interacts with CCDC28B and ALDOB. Interacts with PKD1.</text>
</comment>
<dbReference type="GeneID" id="116290113"/>
<dbReference type="InterPro" id="IPR032728">
    <property type="entry name" value="BBS1_N"/>
</dbReference>
<dbReference type="SUPFAM" id="SSF50998">
    <property type="entry name" value="Quinoprotein alcohol dehydrogenase-like"/>
    <property type="match status" value="1"/>
</dbReference>
<dbReference type="InterPro" id="IPR028784">
    <property type="entry name" value="BBS1"/>
</dbReference>
<dbReference type="AlphaFoldDB" id="A0A6P8HBG3"/>
<dbReference type="Pfam" id="PF14779">
    <property type="entry name" value="BBS1"/>
    <property type="match status" value="1"/>
</dbReference>
<dbReference type="InterPro" id="IPR011047">
    <property type="entry name" value="Quinoprotein_ADH-like_sf"/>
</dbReference>
<accession>A0A6P8HBG3</accession>
<evidence type="ECO:0000259" key="20">
    <source>
        <dbReference type="Pfam" id="PF23304"/>
    </source>
</evidence>
<dbReference type="InParanoid" id="A0A6P8HBG3"/>
<keyword evidence="21" id="KW-1185">Reference proteome</keyword>
<evidence type="ECO:0000313" key="21">
    <source>
        <dbReference type="Proteomes" id="UP000515163"/>
    </source>
</evidence>
<dbReference type="Gene3D" id="2.130.10.10">
    <property type="entry name" value="YVTN repeat-like/Quinoprotein amine dehydrogenase"/>
    <property type="match status" value="1"/>
</dbReference>
<evidence type="ECO:0000256" key="17">
    <source>
        <dbReference type="ARBA" id="ARBA00073721"/>
    </source>
</evidence>
<dbReference type="OrthoDB" id="10259809at2759"/>
<evidence type="ECO:0000256" key="9">
    <source>
        <dbReference type="ARBA" id="ARBA00022927"/>
    </source>
</evidence>
<dbReference type="GO" id="GO:0060170">
    <property type="term" value="C:ciliary membrane"/>
    <property type="evidence" value="ECO:0007669"/>
    <property type="project" value="UniProtKB-SubCell"/>
</dbReference>
<name>A0A6P8HBG3_ACTTE</name>
<evidence type="ECO:0000256" key="3">
    <source>
        <dbReference type="ARBA" id="ARBA00022448"/>
    </source>
</evidence>
<evidence type="ECO:0000256" key="10">
    <source>
        <dbReference type="ARBA" id="ARBA00022990"/>
    </source>
</evidence>
<dbReference type="PANTHER" id="PTHR20870:SF0">
    <property type="entry name" value="BARDET-BIEDL SYNDROME 1 PROTEIN"/>
    <property type="match status" value="1"/>
</dbReference>
<organism evidence="21 22">
    <name type="scientific">Actinia tenebrosa</name>
    <name type="common">Australian red waratah sea anemone</name>
    <dbReference type="NCBI Taxonomy" id="6105"/>
    <lineage>
        <taxon>Eukaryota</taxon>
        <taxon>Metazoa</taxon>
        <taxon>Cnidaria</taxon>
        <taxon>Anthozoa</taxon>
        <taxon>Hexacorallia</taxon>
        <taxon>Actiniaria</taxon>
        <taxon>Actiniidae</taxon>
        <taxon>Actinia</taxon>
    </lineage>
</organism>
<evidence type="ECO:0000256" key="7">
    <source>
        <dbReference type="ARBA" id="ARBA00022725"/>
    </source>
</evidence>
<dbReference type="GO" id="GO:1905515">
    <property type="term" value="P:non-motile cilium assembly"/>
    <property type="evidence" value="ECO:0007669"/>
    <property type="project" value="InterPro"/>
</dbReference>
<dbReference type="GO" id="GO:0001895">
    <property type="term" value="P:retina homeostasis"/>
    <property type="evidence" value="ECO:0007669"/>
    <property type="project" value="UniProtKB-ARBA"/>
</dbReference>
<keyword evidence="4" id="KW-1003">Cell membrane</keyword>
<evidence type="ECO:0000256" key="6">
    <source>
        <dbReference type="ARBA" id="ARBA00022606"/>
    </source>
</evidence>
<evidence type="ECO:0000256" key="8">
    <source>
        <dbReference type="ARBA" id="ARBA00022794"/>
    </source>
</evidence>
<evidence type="ECO:0000256" key="13">
    <source>
        <dbReference type="ARBA" id="ARBA00023212"/>
    </source>
</evidence>
<dbReference type="GO" id="GO:0015031">
    <property type="term" value="P:protein transport"/>
    <property type="evidence" value="ECO:0007669"/>
    <property type="project" value="UniProtKB-KW"/>
</dbReference>
<evidence type="ECO:0000256" key="2">
    <source>
        <dbReference type="ARBA" id="ARBA00004607"/>
    </source>
</evidence>
<evidence type="ECO:0000256" key="15">
    <source>
        <dbReference type="ARBA" id="ARBA00023305"/>
    </source>
</evidence>
<dbReference type="FunCoup" id="A0A6P8HBG3">
    <property type="interactions" value="485"/>
</dbReference>
<dbReference type="GO" id="GO:0061512">
    <property type="term" value="P:protein localization to cilium"/>
    <property type="evidence" value="ECO:0007669"/>
    <property type="project" value="TreeGrafter"/>
</dbReference>
<keyword evidence="13" id="KW-0206">Cytoskeleton</keyword>
<keyword evidence="10" id="KW-0007">Acetylation</keyword>
<keyword evidence="8" id="KW-0970">Cilium biogenesis/degradation</keyword>
<keyword evidence="14" id="KW-0966">Cell projection</keyword>
<evidence type="ECO:0000256" key="4">
    <source>
        <dbReference type="ARBA" id="ARBA00022475"/>
    </source>
</evidence>
<dbReference type="GO" id="GO:0005113">
    <property type="term" value="F:patched binding"/>
    <property type="evidence" value="ECO:0007669"/>
    <property type="project" value="TreeGrafter"/>
</dbReference>
<feature type="domain" description="Bardet-Biedl syndrome 1 N-terminal" evidence="19">
    <location>
        <begin position="21"/>
        <end position="275"/>
    </location>
</feature>
<dbReference type="GO" id="GO:0005119">
    <property type="term" value="F:smoothened binding"/>
    <property type="evidence" value="ECO:0007669"/>
    <property type="project" value="TreeGrafter"/>
</dbReference>
<dbReference type="InterPro" id="IPR056419">
    <property type="entry name" value="GAE_BBS1"/>
</dbReference>
<evidence type="ECO:0000256" key="14">
    <source>
        <dbReference type="ARBA" id="ARBA00023273"/>
    </source>
</evidence>
<protein>
    <recommendedName>
        <fullName evidence="17">BBSome complex member BBS1</fullName>
    </recommendedName>
</protein>
<dbReference type="InterPro" id="IPR015943">
    <property type="entry name" value="WD40/YVTN_repeat-like_dom_sf"/>
</dbReference>
<evidence type="ECO:0000256" key="18">
    <source>
        <dbReference type="SAM" id="MobiDB-lite"/>
    </source>
</evidence>
<dbReference type="GO" id="GO:0034464">
    <property type="term" value="C:BBSome"/>
    <property type="evidence" value="ECO:0007669"/>
    <property type="project" value="InterPro"/>
</dbReference>
<keyword evidence="3" id="KW-0813">Transport</keyword>
<evidence type="ECO:0000256" key="5">
    <source>
        <dbReference type="ARBA" id="ARBA00022490"/>
    </source>
</evidence>